<proteinExistence type="predicted"/>
<feature type="compositionally biased region" description="Polar residues" evidence="1">
    <location>
        <begin position="1"/>
        <end position="10"/>
    </location>
</feature>
<gene>
    <name evidence="2" type="ORF">CYNAS_LOCUS19970</name>
</gene>
<protein>
    <submittedName>
        <fullName evidence="2">Uncharacterized protein</fullName>
    </submittedName>
</protein>
<feature type="compositionally biased region" description="Basic and acidic residues" evidence="1">
    <location>
        <begin position="22"/>
        <end position="32"/>
    </location>
</feature>
<accession>A0AA36MG17</accession>
<name>A0AA36MG17_CYLNA</name>
<evidence type="ECO:0000256" key="1">
    <source>
        <dbReference type="SAM" id="MobiDB-lite"/>
    </source>
</evidence>
<sequence>MWFSVTTAQPYTPLAEESTTVTEEKENTKEEATTAAQEETTMTAMTSECEQPRGTRKEEFTPIFEGQQVPQLLQRDKSRDLVMENFIV</sequence>
<feature type="compositionally biased region" description="Basic and acidic residues" evidence="1">
    <location>
        <begin position="50"/>
        <end position="60"/>
    </location>
</feature>
<reference evidence="2" key="1">
    <citation type="submission" date="2023-07" db="EMBL/GenBank/DDBJ databases">
        <authorList>
            <consortium name="CYATHOMIX"/>
        </authorList>
    </citation>
    <scope>NUCLEOTIDE SEQUENCE</scope>
    <source>
        <strain evidence="2">N/A</strain>
    </source>
</reference>
<organism evidence="2 3">
    <name type="scientific">Cylicocyclus nassatus</name>
    <name type="common">Nematode worm</name>
    <dbReference type="NCBI Taxonomy" id="53992"/>
    <lineage>
        <taxon>Eukaryota</taxon>
        <taxon>Metazoa</taxon>
        <taxon>Ecdysozoa</taxon>
        <taxon>Nematoda</taxon>
        <taxon>Chromadorea</taxon>
        <taxon>Rhabditida</taxon>
        <taxon>Rhabditina</taxon>
        <taxon>Rhabditomorpha</taxon>
        <taxon>Strongyloidea</taxon>
        <taxon>Strongylidae</taxon>
        <taxon>Cylicocyclus</taxon>
    </lineage>
</organism>
<dbReference type="EMBL" id="CATQJL010000316">
    <property type="protein sequence ID" value="CAJ0607987.1"/>
    <property type="molecule type" value="Genomic_DNA"/>
</dbReference>
<comment type="caution">
    <text evidence="2">The sequence shown here is derived from an EMBL/GenBank/DDBJ whole genome shotgun (WGS) entry which is preliminary data.</text>
</comment>
<evidence type="ECO:0000313" key="3">
    <source>
        <dbReference type="Proteomes" id="UP001176961"/>
    </source>
</evidence>
<keyword evidence="3" id="KW-1185">Reference proteome</keyword>
<dbReference type="Proteomes" id="UP001176961">
    <property type="component" value="Unassembled WGS sequence"/>
</dbReference>
<evidence type="ECO:0000313" key="2">
    <source>
        <dbReference type="EMBL" id="CAJ0607987.1"/>
    </source>
</evidence>
<dbReference type="AlphaFoldDB" id="A0AA36MG17"/>
<feature type="compositionally biased region" description="Low complexity" evidence="1">
    <location>
        <begin position="33"/>
        <end position="48"/>
    </location>
</feature>
<feature type="region of interest" description="Disordered" evidence="1">
    <location>
        <begin position="1"/>
        <end position="62"/>
    </location>
</feature>